<reference evidence="2" key="2">
    <citation type="submission" date="2023-05" db="EMBL/GenBank/DDBJ databases">
        <authorList>
            <consortium name="Lawrence Berkeley National Laboratory"/>
            <person name="Steindorff A."/>
            <person name="Hensen N."/>
            <person name="Bonometti L."/>
            <person name="Westerberg I."/>
            <person name="Brannstrom I.O."/>
            <person name="Guillou S."/>
            <person name="Cros-Aarteil S."/>
            <person name="Calhoun S."/>
            <person name="Haridas S."/>
            <person name="Kuo A."/>
            <person name="Mondo S."/>
            <person name="Pangilinan J."/>
            <person name="Riley R."/>
            <person name="Labutti K."/>
            <person name="Andreopoulos B."/>
            <person name="Lipzen A."/>
            <person name="Chen C."/>
            <person name="Yanf M."/>
            <person name="Daum C."/>
            <person name="Ng V."/>
            <person name="Clum A."/>
            <person name="Ohm R."/>
            <person name="Martin F."/>
            <person name="Silar P."/>
            <person name="Natvig D."/>
            <person name="Lalanne C."/>
            <person name="Gautier V."/>
            <person name="Ament-Velasquez S.L."/>
            <person name="Kruys A."/>
            <person name="Hutchinson M.I."/>
            <person name="Powell A.J."/>
            <person name="Barry K."/>
            <person name="Miller A.N."/>
            <person name="Grigoriev I.V."/>
            <person name="Debuchy R."/>
            <person name="Gladieux P."/>
            <person name="Thoren M.H."/>
            <person name="Johannesson H."/>
        </authorList>
    </citation>
    <scope>NUCLEOTIDE SEQUENCE</scope>
    <source>
        <strain evidence="2">CBS 990.96</strain>
    </source>
</reference>
<dbReference type="Pfam" id="PF00069">
    <property type="entry name" value="Pkinase"/>
    <property type="match status" value="1"/>
</dbReference>
<protein>
    <submittedName>
        <fullName evidence="2">Kinase-like domain-containing protein</fullName>
    </submittedName>
</protein>
<dbReference type="SMART" id="SM00220">
    <property type="entry name" value="S_TKc"/>
    <property type="match status" value="1"/>
</dbReference>
<proteinExistence type="predicted"/>
<dbReference type="EMBL" id="MU865648">
    <property type="protein sequence ID" value="KAK4220752.1"/>
    <property type="molecule type" value="Genomic_DNA"/>
</dbReference>
<dbReference type="Proteomes" id="UP001301958">
    <property type="component" value="Unassembled WGS sequence"/>
</dbReference>
<organism evidence="2 3">
    <name type="scientific">Podospora fimiseda</name>
    <dbReference type="NCBI Taxonomy" id="252190"/>
    <lineage>
        <taxon>Eukaryota</taxon>
        <taxon>Fungi</taxon>
        <taxon>Dikarya</taxon>
        <taxon>Ascomycota</taxon>
        <taxon>Pezizomycotina</taxon>
        <taxon>Sordariomycetes</taxon>
        <taxon>Sordariomycetidae</taxon>
        <taxon>Sordariales</taxon>
        <taxon>Podosporaceae</taxon>
        <taxon>Podospora</taxon>
    </lineage>
</organism>
<dbReference type="SUPFAM" id="SSF56112">
    <property type="entry name" value="Protein kinase-like (PK-like)"/>
    <property type="match status" value="1"/>
</dbReference>
<dbReference type="InterPro" id="IPR000719">
    <property type="entry name" value="Prot_kinase_dom"/>
</dbReference>
<dbReference type="AlphaFoldDB" id="A0AAN6YQY3"/>
<comment type="caution">
    <text evidence="2">The sequence shown here is derived from an EMBL/GenBank/DDBJ whole genome shotgun (WGS) entry which is preliminary data.</text>
</comment>
<keyword evidence="2" id="KW-0808">Transferase</keyword>
<dbReference type="GO" id="GO:0004674">
    <property type="term" value="F:protein serine/threonine kinase activity"/>
    <property type="evidence" value="ECO:0007669"/>
    <property type="project" value="TreeGrafter"/>
</dbReference>
<gene>
    <name evidence="2" type="ORF">QBC38DRAFT_378388</name>
</gene>
<sequence length="589" mass="67056">MRITYCDRKEIVFGTRPHDDPLAVISGALSEHATKKKFVSRANFDSIVTPEMILQVVMQPRLFPGKNNHEKLEIAQNIYYGRADRRLGPCRKLVAVMALVDREPMEEVIEDYMKDGICDDCLPFKFNNETQSLVCRTHGIHSSINRPRRNRALFCHEFTERSQWVMTPFITWEEQTGIHNHYVMDEGGPLPVVFEDSVSTTEGGFGVVYKVRIEPEDGQFSCYSPGNKPGVYALKQLKHDVRKGTVSTCEADFDYEVGLLIFAQRRARSQATKVQQLENIEINSHMIQLLASFEIADPNHSRKDYFMLFPWADGSLSDFWTDQRHSPMITGHIGWMIYQFAGLVKALQCIHNNSNQPNPGAPSTVHFGRHGDIKPSNILYFDHHNGWGIGGVNKTLSLADFGLGRLHKRHSRSKDSPSEHAQTATYRAPESELLGGKLSPKSDVFSLGCVFLEHVTWLILSTSGGDPIDEFSNQRSEKDIFGFESDTFYRIVDPTTRGSAKLKESVQNWIGQTLKRNQGCVEVIYDLLELIEKKMLEPMQDKRIDSRNLGAELLKIVQRWQQDGEGDYGKRHWTLCKSQALVQLVAKKY</sequence>
<keyword evidence="3" id="KW-1185">Reference proteome</keyword>
<name>A0AAN6YQY3_9PEZI</name>
<evidence type="ECO:0000313" key="3">
    <source>
        <dbReference type="Proteomes" id="UP001301958"/>
    </source>
</evidence>
<reference evidence="2" key="1">
    <citation type="journal article" date="2023" name="Mol. Phylogenet. Evol.">
        <title>Genome-scale phylogeny and comparative genomics of the fungal order Sordariales.</title>
        <authorList>
            <person name="Hensen N."/>
            <person name="Bonometti L."/>
            <person name="Westerberg I."/>
            <person name="Brannstrom I.O."/>
            <person name="Guillou S."/>
            <person name="Cros-Aarteil S."/>
            <person name="Calhoun S."/>
            <person name="Haridas S."/>
            <person name="Kuo A."/>
            <person name="Mondo S."/>
            <person name="Pangilinan J."/>
            <person name="Riley R."/>
            <person name="LaButti K."/>
            <person name="Andreopoulos B."/>
            <person name="Lipzen A."/>
            <person name="Chen C."/>
            <person name="Yan M."/>
            <person name="Daum C."/>
            <person name="Ng V."/>
            <person name="Clum A."/>
            <person name="Steindorff A."/>
            <person name="Ohm R.A."/>
            <person name="Martin F."/>
            <person name="Silar P."/>
            <person name="Natvig D.O."/>
            <person name="Lalanne C."/>
            <person name="Gautier V."/>
            <person name="Ament-Velasquez S.L."/>
            <person name="Kruys A."/>
            <person name="Hutchinson M.I."/>
            <person name="Powell A.J."/>
            <person name="Barry K."/>
            <person name="Miller A.N."/>
            <person name="Grigoriev I.V."/>
            <person name="Debuchy R."/>
            <person name="Gladieux P."/>
            <person name="Hiltunen Thoren M."/>
            <person name="Johannesson H."/>
        </authorList>
    </citation>
    <scope>NUCLEOTIDE SEQUENCE</scope>
    <source>
        <strain evidence="2">CBS 990.96</strain>
    </source>
</reference>
<dbReference type="GO" id="GO:0005524">
    <property type="term" value="F:ATP binding"/>
    <property type="evidence" value="ECO:0007669"/>
    <property type="project" value="InterPro"/>
</dbReference>
<dbReference type="Gene3D" id="1.10.510.10">
    <property type="entry name" value="Transferase(Phosphotransferase) domain 1"/>
    <property type="match status" value="1"/>
</dbReference>
<feature type="domain" description="Protein kinase" evidence="1">
    <location>
        <begin position="194"/>
        <end position="536"/>
    </location>
</feature>
<dbReference type="PROSITE" id="PS50011">
    <property type="entry name" value="PROTEIN_KINASE_DOM"/>
    <property type="match status" value="1"/>
</dbReference>
<keyword evidence="2" id="KW-0418">Kinase</keyword>
<dbReference type="PANTHER" id="PTHR24359:SF37">
    <property type="entry name" value="PROTEIN KINASE DOMAIN-CONTAINING PROTEIN"/>
    <property type="match status" value="1"/>
</dbReference>
<evidence type="ECO:0000313" key="2">
    <source>
        <dbReference type="EMBL" id="KAK4220752.1"/>
    </source>
</evidence>
<accession>A0AAN6YQY3</accession>
<dbReference type="InterPro" id="IPR011009">
    <property type="entry name" value="Kinase-like_dom_sf"/>
</dbReference>
<dbReference type="PANTHER" id="PTHR24359">
    <property type="entry name" value="SERINE/THREONINE-PROTEIN KINASE SBK1"/>
    <property type="match status" value="1"/>
</dbReference>
<evidence type="ECO:0000259" key="1">
    <source>
        <dbReference type="PROSITE" id="PS50011"/>
    </source>
</evidence>